<keyword evidence="4" id="KW-0472">Membrane</keyword>
<evidence type="ECO:0000313" key="6">
    <source>
        <dbReference type="Proteomes" id="UP000886595"/>
    </source>
</evidence>
<dbReference type="PANTHER" id="PTHR16017:SF0">
    <property type="entry name" value="WD REPEAT-CONTAINING PROTEIN 70"/>
    <property type="match status" value="1"/>
</dbReference>
<feature type="transmembrane region" description="Helical" evidence="4">
    <location>
        <begin position="49"/>
        <end position="69"/>
    </location>
</feature>
<evidence type="ECO:0000256" key="4">
    <source>
        <dbReference type="SAM" id="Phobius"/>
    </source>
</evidence>
<reference evidence="5 6" key="1">
    <citation type="submission" date="2020-02" db="EMBL/GenBank/DDBJ databases">
        <authorList>
            <person name="Ma Q."/>
            <person name="Huang Y."/>
            <person name="Song X."/>
            <person name="Pei D."/>
        </authorList>
    </citation>
    <scope>NUCLEOTIDE SEQUENCE [LARGE SCALE GENOMIC DNA]</scope>
    <source>
        <strain evidence="5">Sxm20200214</strain>
        <tissue evidence="5">Leaf</tissue>
    </source>
</reference>
<protein>
    <recommendedName>
        <fullName evidence="7">Transmembrane protein</fullName>
    </recommendedName>
</protein>
<dbReference type="InterPro" id="IPR051858">
    <property type="entry name" value="WD_repeat_GAD-1"/>
</dbReference>
<keyword evidence="6" id="KW-1185">Reference proteome</keyword>
<evidence type="ECO:0000313" key="5">
    <source>
        <dbReference type="EMBL" id="KAG2302949.1"/>
    </source>
</evidence>
<dbReference type="GO" id="GO:0005634">
    <property type="term" value="C:nucleus"/>
    <property type="evidence" value="ECO:0007669"/>
    <property type="project" value="TreeGrafter"/>
</dbReference>
<name>A0A8X7SFB1_BRACI</name>
<organism evidence="5 6">
    <name type="scientific">Brassica carinata</name>
    <name type="common">Ethiopian mustard</name>
    <name type="synonym">Abyssinian cabbage</name>
    <dbReference type="NCBI Taxonomy" id="52824"/>
    <lineage>
        <taxon>Eukaryota</taxon>
        <taxon>Viridiplantae</taxon>
        <taxon>Streptophyta</taxon>
        <taxon>Embryophyta</taxon>
        <taxon>Tracheophyta</taxon>
        <taxon>Spermatophyta</taxon>
        <taxon>Magnoliopsida</taxon>
        <taxon>eudicotyledons</taxon>
        <taxon>Gunneridae</taxon>
        <taxon>Pentapetalae</taxon>
        <taxon>rosids</taxon>
        <taxon>malvids</taxon>
        <taxon>Brassicales</taxon>
        <taxon>Brassicaceae</taxon>
        <taxon>Brassiceae</taxon>
        <taxon>Brassica</taxon>
    </lineage>
</organism>
<keyword evidence="1" id="KW-0853">WD repeat</keyword>
<dbReference type="Proteomes" id="UP000886595">
    <property type="component" value="Unassembled WGS sequence"/>
</dbReference>
<keyword evidence="4" id="KW-0812">Transmembrane</keyword>
<dbReference type="OrthoDB" id="10264376at2759"/>
<feature type="compositionally biased region" description="Basic and acidic residues" evidence="3">
    <location>
        <begin position="88"/>
        <end position="101"/>
    </location>
</feature>
<feature type="region of interest" description="Disordered" evidence="3">
    <location>
        <begin position="75"/>
        <end position="111"/>
    </location>
</feature>
<gene>
    <name evidence="5" type="ORF">Bca52824_031600</name>
</gene>
<evidence type="ECO:0000256" key="2">
    <source>
        <dbReference type="ARBA" id="ARBA00022737"/>
    </source>
</evidence>
<dbReference type="PANTHER" id="PTHR16017">
    <property type="entry name" value="GASTRULATION DEFECTIVE PROTEIN 1-RELATED"/>
    <property type="match status" value="1"/>
</dbReference>
<proteinExistence type="predicted"/>
<dbReference type="EMBL" id="JAAMPC010000007">
    <property type="protein sequence ID" value="KAG2302949.1"/>
    <property type="molecule type" value="Genomic_DNA"/>
</dbReference>
<evidence type="ECO:0008006" key="7">
    <source>
        <dbReference type="Google" id="ProtNLM"/>
    </source>
</evidence>
<keyword evidence="2" id="KW-0677">Repeat</keyword>
<dbReference type="AlphaFoldDB" id="A0A8X7SFB1"/>
<keyword evidence="4" id="KW-1133">Transmembrane helix</keyword>
<accession>A0A8X7SFB1</accession>
<comment type="caution">
    <text evidence="5">The sequence shown here is derived from an EMBL/GenBank/DDBJ whole genome shotgun (WGS) entry which is preliminary data.</text>
</comment>
<sequence>MAARSPDGPRFRRQSKPSTALLAARTPEFRRISSLTQDFRICLPFLNPVSNLFAVLILTIIAAMVLSLVERATKSERETHQAVKRQREKTLKDPVKAHKPELPMSGLGHGGRVGTTGTSLLTQYLLKTQPETIFATSDDDEDEGGVKK</sequence>
<evidence type="ECO:0000256" key="1">
    <source>
        <dbReference type="ARBA" id="ARBA00022574"/>
    </source>
</evidence>
<evidence type="ECO:0000256" key="3">
    <source>
        <dbReference type="SAM" id="MobiDB-lite"/>
    </source>
</evidence>
<dbReference type="GO" id="GO:0035861">
    <property type="term" value="C:site of double-strand break"/>
    <property type="evidence" value="ECO:0007669"/>
    <property type="project" value="TreeGrafter"/>
</dbReference>